<dbReference type="HAMAP" id="MF_01539">
    <property type="entry name" value="TmcAL"/>
    <property type="match status" value="1"/>
</dbReference>
<keyword evidence="2" id="KW-0547">Nucleotide-binding</keyword>
<dbReference type="EC" id="6.3.4.-" evidence="2"/>
<dbReference type="GO" id="GO:0016879">
    <property type="term" value="F:ligase activity, forming carbon-nitrogen bonds"/>
    <property type="evidence" value="ECO:0007669"/>
    <property type="project" value="UniProtKB-UniRule"/>
</dbReference>
<feature type="binding site" evidence="2">
    <location>
        <position position="184"/>
    </location>
    <ligand>
        <name>ATP</name>
        <dbReference type="ChEBI" id="CHEBI:30616"/>
    </ligand>
</feature>
<comment type="caution">
    <text evidence="2">Lacks conserved residue(s) required for the propagation of feature annotation.</text>
</comment>
<dbReference type="GO" id="GO:0005524">
    <property type="term" value="F:ATP binding"/>
    <property type="evidence" value="ECO:0007669"/>
    <property type="project" value="UniProtKB-KW"/>
</dbReference>
<comment type="function">
    <text evidence="2">Catalyzes the formation of N(4)-acetylcytidine (ac(4)C) at the wobble position of elongator tRNA(Met), using acetate and ATP as substrates. First activates an acetate ion to form acetyladenylate (Ac-AMP) and then transfers the acetyl group to tRNA to form ac(4)C34.</text>
</comment>
<keyword evidence="2" id="KW-0694">RNA-binding</keyword>
<feature type="binding site" evidence="2">
    <location>
        <begin position="7"/>
        <end position="20"/>
    </location>
    <ligand>
        <name>ATP</name>
        <dbReference type="ChEBI" id="CHEBI:30616"/>
    </ligand>
</feature>
<evidence type="ECO:0000256" key="2">
    <source>
        <dbReference type="HAMAP-Rule" id="MF_01539"/>
    </source>
</evidence>
<accession>A0A948T110</accession>
<comment type="catalytic activity">
    <reaction evidence="2">
        <text>cytidine(34) in elongator tRNA(Met) + acetate + ATP = N(4)-acetylcytidine(34) in elongator tRNA(Met) + AMP + diphosphate</text>
        <dbReference type="Rhea" id="RHEA:58144"/>
        <dbReference type="Rhea" id="RHEA-COMP:10693"/>
        <dbReference type="Rhea" id="RHEA-COMP:10694"/>
        <dbReference type="ChEBI" id="CHEBI:30089"/>
        <dbReference type="ChEBI" id="CHEBI:30616"/>
        <dbReference type="ChEBI" id="CHEBI:33019"/>
        <dbReference type="ChEBI" id="CHEBI:74900"/>
        <dbReference type="ChEBI" id="CHEBI:82748"/>
        <dbReference type="ChEBI" id="CHEBI:456215"/>
    </reaction>
</comment>
<protein>
    <recommendedName>
        <fullName evidence="2">tRNA(Met) cytidine acetate ligase</fullName>
        <ecNumber evidence="2">6.3.4.-</ecNumber>
    </recommendedName>
</protein>
<dbReference type="GO" id="GO:0000049">
    <property type="term" value="F:tRNA binding"/>
    <property type="evidence" value="ECO:0007669"/>
    <property type="project" value="UniProtKB-KW"/>
</dbReference>
<dbReference type="Proteomes" id="UP000713596">
    <property type="component" value="Unassembled WGS sequence"/>
</dbReference>
<dbReference type="PANTHER" id="PTHR37825:SF1">
    <property type="entry name" value="TRNA(MET) CYTIDINE ACETATE LIGASE"/>
    <property type="match status" value="1"/>
</dbReference>
<dbReference type="GO" id="GO:0005737">
    <property type="term" value="C:cytoplasm"/>
    <property type="evidence" value="ECO:0007669"/>
    <property type="project" value="UniProtKB-SubCell"/>
</dbReference>
<dbReference type="InterPro" id="IPR008513">
    <property type="entry name" value="tRNA(Met)_cyd_acetate_ligase"/>
</dbReference>
<dbReference type="GO" id="GO:0006400">
    <property type="term" value="P:tRNA modification"/>
    <property type="evidence" value="ECO:0007669"/>
    <property type="project" value="UniProtKB-UniRule"/>
</dbReference>
<evidence type="ECO:0000313" key="4">
    <source>
        <dbReference type="Proteomes" id="UP000713596"/>
    </source>
</evidence>
<proteinExistence type="inferred from homology"/>
<dbReference type="PANTHER" id="PTHR37825">
    <property type="entry name" value="TRNA(MET) CYTIDINE ACETATE LIGASE"/>
    <property type="match status" value="1"/>
</dbReference>
<comment type="subcellular location">
    <subcellularLocation>
        <location evidence="2">Cytoplasm</location>
    </subcellularLocation>
</comment>
<evidence type="ECO:0000313" key="3">
    <source>
        <dbReference type="EMBL" id="MBU3805439.1"/>
    </source>
</evidence>
<feature type="binding site" evidence="2">
    <location>
        <position position="159"/>
    </location>
    <ligand>
        <name>ATP</name>
        <dbReference type="ChEBI" id="CHEBI:30616"/>
    </ligand>
</feature>
<comment type="similarity">
    <text evidence="2">Belongs to the TmcAL family.</text>
</comment>
<keyword evidence="2" id="KW-0067">ATP-binding</keyword>
<keyword evidence="2" id="KW-0436">Ligase</keyword>
<name>A0A948T110_9FIRM</name>
<gene>
    <name evidence="2" type="primary">tmcAL</name>
    <name evidence="3" type="ORF">H9882_00840</name>
</gene>
<organism evidence="3 4">
    <name type="scientific">Candidatus Allofournierella pullistercoris</name>
    <dbReference type="NCBI Taxonomy" id="2838597"/>
    <lineage>
        <taxon>Bacteria</taxon>
        <taxon>Bacillati</taxon>
        <taxon>Bacillota</taxon>
        <taxon>Clostridia</taxon>
        <taxon>Eubacteriales</taxon>
        <taxon>Oscillospiraceae</taxon>
        <taxon>Allofournierella</taxon>
    </lineage>
</organism>
<reference evidence="3" key="2">
    <citation type="submission" date="2021-04" db="EMBL/GenBank/DDBJ databases">
        <authorList>
            <person name="Gilroy R."/>
        </authorList>
    </citation>
    <scope>NUCLEOTIDE SEQUENCE</scope>
    <source>
        <strain evidence="3">B5_2728</strain>
    </source>
</reference>
<comment type="caution">
    <text evidence="3">The sequence shown here is derived from an EMBL/GenBank/DDBJ whole genome shotgun (WGS) entry which is preliminary data.</text>
</comment>
<evidence type="ECO:0000256" key="1">
    <source>
        <dbReference type="ARBA" id="ARBA00022694"/>
    </source>
</evidence>
<dbReference type="InterPro" id="IPR014729">
    <property type="entry name" value="Rossmann-like_a/b/a_fold"/>
</dbReference>
<dbReference type="AlphaFoldDB" id="A0A948T110"/>
<keyword evidence="1 2" id="KW-0819">tRNA processing</keyword>
<dbReference type="Gene3D" id="3.40.50.620">
    <property type="entry name" value="HUPs"/>
    <property type="match status" value="1"/>
</dbReference>
<dbReference type="SUPFAM" id="SSF52374">
    <property type="entry name" value="Nucleotidylyl transferase"/>
    <property type="match status" value="1"/>
</dbReference>
<dbReference type="EMBL" id="JAHLFP010000006">
    <property type="protein sequence ID" value="MBU3805439.1"/>
    <property type="molecule type" value="Genomic_DNA"/>
</dbReference>
<reference evidence="3" key="1">
    <citation type="journal article" date="2021" name="PeerJ">
        <title>Extensive microbial diversity within the chicken gut microbiome revealed by metagenomics and culture.</title>
        <authorList>
            <person name="Gilroy R."/>
            <person name="Ravi A."/>
            <person name="Getino M."/>
            <person name="Pursley I."/>
            <person name="Horton D.L."/>
            <person name="Alikhan N.F."/>
            <person name="Baker D."/>
            <person name="Gharbi K."/>
            <person name="Hall N."/>
            <person name="Watson M."/>
            <person name="Adriaenssens E.M."/>
            <person name="Foster-Nyarko E."/>
            <person name="Jarju S."/>
            <person name="Secka A."/>
            <person name="Antonio M."/>
            <person name="Oren A."/>
            <person name="Chaudhuri R.R."/>
            <person name="La Ragione R."/>
            <person name="Hildebrand F."/>
            <person name="Pallen M.J."/>
        </authorList>
    </citation>
    <scope>NUCLEOTIDE SEQUENCE</scope>
    <source>
        <strain evidence="3">B5_2728</strain>
    </source>
</reference>
<keyword evidence="2" id="KW-0963">Cytoplasm</keyword>
<dbReference type="Pfam" id="PF05636">
    <property type="entry name" value="HIGH_NTase1"/>
    <property type="match status" value="1"/>
</dbReference>
<sequence length="393" mass="42162">MAIAGIITEYDPFHAGHAWQIGQAKQRGAEAVAVCMSSDVTQRGGMALLPPWVRAKAAVQAGADLVLALPNPCVVQSAEGFAAAGVAALSALPQLDWLVFGAETPDVDALMEVAQMLDTPEFSRLLAEELAQGHSFAKARSNAAARLNPVAGQVLASPNNNLGVEYCKAILKSCSHLVPRPLARKGAAHGQLTPGEEGFASATFVRKTWAEQGVHAVGEYLPPHAFALYQQAHQQGLDPDSVRWQVAILSRLRQKSVAQLAQVRDTAEGLEHRLAAAVRQSGSLEELYTQMKTKRYAHARIRRYVLCAALDYHKDTPGQPAYLQVLAATQKGLQLLRGSKLAADTSLARLARTSAQAAQQVQAHEQASDLTALCRRTPGPMGQCYTTAPYLVR</sequence>
<keyword evidence="2" id="KW-0820">tRNA-binding</keyword>
<feature type="binding site" evidence="2">
    <location>
        <position position="101"/>
    </location>
    <ligand>
        <name>ATP</name>
        <dbReference type="ChEBI" id="CHEBI:30616"/>
    </ligand>
</feature>